<gene>
    <name evidence="2" type="ORF">JOC58_000436</name>
</gene>
<proteinExistence type="predicted"/>
<dbReference type="InterPro" id="IPR046062">
    <property type="entry name" value="DUF6020"/>
</dbReference>
<feature type="transmembrane region" description="Helical" evidence="1">
    <location>
        <begin position="207"/>
        <end position="223"/>
    </location>
</feature>
<keyword evidence="1" id="KW-1133">Transmembrane helix</keyword>
<evidence type="ECO:0000313" key="3">
    <source>
        <dbReference type="Proteomes" id="UP001185028"/>
    </source>
</evidence>
<feature type="transmembrane region" description="Helical" evidence="1">
    <location>
        <begin position="182"/>
        <end position="200"/>
    </location>
</feature>
<organism evidence="2 3">
    <name type="scientific">Paenibacillus hunanensis</name>
    <dbReference type="NCBI Taxonomy" id="539262"/>
    <lineage>
        <taxon>Bacteria</taxon>
        <taxon>Bacillati</taxon>
        <taxon>Bacillota</taxon>
        <taxon>Bacilli</taxon>
        <taxon>Bacillales</taxon>
        <taxon>Paenibacillaceae</taxon>
        <taxon>Paenibacillus</taxon>
    </lineage>
</organism>
<feature type="transmembrane region" description="Helical" evidence="1">
    <location>
        <begin position="160"/>
        <end position="176"/>
    </location>
</feature>
<evidence type="ECO:0000313" key="2">
    <source>
        <dbReference type="EMBL" id="MDR6242552.1"/>
    </source>
</evidence>
<feature type="transmembrane region" description="Helical" evidence="1">
    <location>
        <begin position="38"/>
        <end position="60"/>
    </location>
</feature>
<feature type="transmembrane region" description="Helical" evidence="1">
    <location>
        <begin position="252"/>
        <end position="273"/>
    </location>
</feature>
<feature type="transmembrane region" description="Helical" evidence="1">
    <location>
        <begin position="435"/>
        <end position="459"/>
    </location>
</feature>
<feature type="transmembrane region" description="Helical" evidence="1">
    <location>
        <begin position="229"/>
        <end position="245"/>
    </location>
</feature>
<protein>
    <recommendedName>
        <fullName evidence="4">Glycosyltransferase RgtA/B/C/D-like domain-containing protein</fullName>
    </recommendedName>
</protein>
<keyword evidence="1" id="KW-0812">Transmembrane</keyword>
<sequence length="524" mass="61942">MNKRNILCVFFLTVLIFLFSFVTEKSFAGEIKSEAGYITSKIAYFIFVYFSIYFLSSFIINIKQNKKWVINFLWFFIPLCLWLIATWPGIYTWDEFFVYDSATHFIIENWQSYFTSYFYIICMYIFPSVAMIQLVQILIMSFVCSWIVTKLEERFKIKKIKYVIIIFTVLWPPIVFSTLITFRSTLLAVFELWLIAYIYFLKPQEKLTINSLFIMGFLTILLSMWRTEGIYHLIIVSIYLLLFYGRQQKKIIIQFIVAIFLCTFILQNAYSFLKHDDFNDMRYELTAYMNPISIILSDKNVNLENVDLNKINKVINIENTKSNISYYETPSFWSNGVQPNFTKSDLQAFKKEYTKLVLKNIDIFMGARTRTFVAASGFSLNGYYVSDYIDAYLNGQANNPSVTLMMSKKFNNPINSELRHYIIQYMNFTKNSIGLVNGILIFWNFIPLVLCLIFIGIRLRSWRDPLLYMILLCILRVPLLFLVEPGSYFMYYYPLYLASGFIIIVYFLSRAKKLKSNSDIKAIY</sequence>
<dbReference type="EMBL" id="JAVDQH010000002">
    <property type="protein sequence ID" value="MDR6242552.1"/>
    <property type="molecule type" value="Genomic_DNA"/>
</dbReference>
<dbReference type="Pfam" id="PF19484">
    <property type="entry name" value="DUF6020"/>
    <property type="match status" value="1"/>
</dbReference>
<evidence type="ECO:0008006" key="4">
    <source>
        <dbReference type="Google" id="ProtNLM"/>
    </source>
</evidence>
<feature type="transmembrane region" description="Helical" evidence="1">
    <location>
        <begin position="117"/>
        <end position="148"/>
    </location>
</feature>
<dbReference type="RefSeq" id="WP_188774072.1">
    <property type="nucleotide sequence ID" value="NZ_BMMB01000002.1"/>
</dbReference>
<accession>A0ABU1ITF7</accession>
<feature type="transmembrane region" description="Helical" evidence="1">
    <location>
        <begin position="466"/>
        <end position="483"/>
    </location>
</feature>
<comment type="caution">
    <text evidence="2">The sequence shown here is derived from an EMBL/GenBank/DDBJ whole genome shotgun (WGS) entry which is preliminary data.</text>
</comment>
<name>A0ABU1ITF7_9BACL</name>
<keyword evidence="1" id="KW-0472">Membrane</keyword>
<dbReference type="Proteomes" id="UP001185028">
    <property type="component" value="Unassembled WGS sequence"/>
</dbReference>
<evidence type="ECO:0000256" key="1">
    <source>
        <dbReference type="SAM" id="Phobius"/>
    </source>
</evidence>
<feature type="transmembrane region" description="Helical" evidence="1">
    <location>
        <begin position="489"/>
        <end position="508"/>
    </location>
</feature>
<reference evidence="2 3" key="1">
    <citation type="submission" date="2023-07" db="EMBL/GenBank/DDBJ databases">
        <title>Genomic Encyclopedia of Type Strains, Phase IV (KMG-IV): sequencing the most valuable type-strain genomes for metagenomic binning, comparative biology and taxonomic classification.</title>
        <authorList>
            <person name="Goeker M."/>
        </authorList>
    </citation>
    <scope>NUCLEOTIDE SEQUENCE [LARGE SCALE GENOMIC DNA]</scope>
    <source>
        <strain evidence="2 3">DSM 22170</strain>
    </source>
</reference>
<feature type="transmembrane region" description="Helical" evidence="1">
    <location>
        <begin position="72"/>
        <end position="91"/>
    </location>
</feature>
<keyword evidence="3" id="KW-1185">Reference proteome</keyword>